<dbReference type="InterPro" id="IPR012675">
    <property type="entry name" value="Beta-grasp_dom_sf"/>
</dbReference>
<organism evidence="2 3">
    <name type="scientific">Candidatus Kutchimonas denitrificans</name>
    <dbReference type="NCBI Taxonomy" id="3056748"/>
    <lineage>
        <taxon>Bacteria</taxon>
        <taxon>Pseudomonadati</taxon>
        <taxon>Gemmatimonadota</taxon>
        <taxon>Gemmatimonadia</taxon>
        <taxon>Candidatus Palauibacterales</taxon>
        <taxon>Candidatus Palauibacteraceae</taxon>
        <taxon>Candidatus Kutchimonas</taxon>
    </lineage>
</organism>
<dbReference type="AlphaFoldDB" id="A0AAE5CCD8"/>
<dbReference type="InterPro" id="IPR027417">
    <property type="entry name" value="P-loop_NTPase"/>
</dbReference>
<dbReference type="CDD" id="cd01666">
    <property type="entry name" value="TGS_DRG"/>
    <property type="match status" value="1"/>
</dbReference>
<dbReference type="InterPro" id="IPR006073">
    <property type="entry name" value="GTP-bd"/>
</dbReference>
<evidence type="ECO:0000313" key="3">
    <source>
        <dbReference type="Proteomes" id="UP000702544"/>
    </source>
</evidence>
<dbReference type="Pfam" id="PF01926">
    <property type="entry name" value="MMR_HSR1"/>
    <property type="match status" value="1"/>
</dbReference>
<accession>A0AAE5CCD8</accession>
<dbReference type="PRINTS" id="PR00326">
    <property type="entry name" value="GTP1OBG"/>
</dbReference>
<proteinExistence type="predicted"/>
<dbReference type="InterPro" id="IPR012676">
    <property type="entry name" value="TGS-like"/>
</dbReference>
<gene>
    <name evidence="2" type="ORF">GWO12_11840</name>
</gene>
<dbReference type="SUPFAM" id="SSF52540">
    <property type="entry name" value="P-loop containing nucleoside triphosphate hydrolases"/>
    <property type="match status" value="1"/>
</dbReference>
<dbReference type="PANTHER" id="PTHR43127">
    <property type="entry name" value="DEVELOPMENTALLY-REGULATED GTP-BINDING PROTEIN 2"/>
    <property type="match status" value="1"/>
</dbReference>
<dbReference type="InterPro" id="IPR045001">
    <property type="entry name" value="DRG"/>
</dbReference>
<dbReference type="Gene3D" id="3.40.50.300">
    <property type="entry name" value="P-loop containing nucleotide triphosphate hydrolases"/>
    <property type="match status" value="1"/>
</dbReference>
<dbReference type="EMBL" id="JAACAK010000096">
    <property type="protein sequence ID" value="NIR75783.1"/>
    <property type="molecule type" value="Genomic_DNA"/>
</dbReference>
<feature type="domain" description="TGS" evidence="1">
    <location>
        <begin position="253"/>
        <end position="328"/>
    </location>
</feature>
<dbReference type="GO" id="GO:0003924">
    <property type="term" value="F:GTPase activity"/>
    <property type="evidence" value="ECO:0007669"/>
    <property type="project" value="InterPro"/>
</dbReference>
<dbReference type="GO" id="GO:0005525">
    <property type="term" value="F:GTP binding"/>
    <property type="evidence" value="ECO:0007669"/>
    <property type="project" value="InterPro"/>
</dbReference>
<dbReference type="Pfam" id="PF02824">
    <property type="entry name" value="TGS"/>
    <property type="match status" value="1"/>
</dbReference>
<dbReference type="SUPFAM" id="SSF81271">
    <property type="entry name" value="TGS-like"/>
    <property type="match status" value="1"/>
</dbReference>
<sequence length="329" mass="36575">MPANLTPQYHAAEKRYRQANTPEEKLEALREMLSVIPKHKGTDKLQADIKRRMAQIKEQAKKAPAARQVPHWVIEKVGAGQVPVIGPPNAGKSALIAKVTHADVRVAEYPFTTQMPAPAMMPFENIQIQLIDAPAHSEEFSVHWLPELIRRADACVLVADLSDDTTVLQIEYVVDSLEERDVVLMGAEPEEREGFEVYIPTLLVGNKADAESADAVLADLQGMFGQRFPIVAISVESGAGLDGFKRTLFEVMKITRVFTKQPGKDPDLTEPFVLAEGSTVHDLARKIHKEILENFTYGRLWGSSGRFEGQRVGEDHVLEDGDIVELHTR</sequence>
<dbReference type="PROSITE" id="PS51880">
    <property type="entry name" value="TGS"/>
    <property type="match status" value="1"/>
</dbReference>
<dbReference type="Gene3D" id="3.10.20.30">
    <property type="match status" value="1"/>
</dbReference>
<evidence type="ECO:0000313" key="2">
    <source>
        <dbReference type="EMBL" id="NIR75783.1"/>
    </source>
</evidence>
<dbReference type="Proteomes" id="UP000702544">
    <property type="component" value="Unassembled WGS sequence"/>
</dbReference>
<protein>
    <submittedName>
        <fullName evidence="2">TGS domain-containing protein</fullName>
    </submittedName>
</protein>
<comment type="caution">
    <text evidence="2">The sequence shown here is derived from an EMBL/GenBank/DDBJ whole genome shotgun (WGS) entry which is preliminary data.</text>
</comment>
<dbReference type="InterPro" id="IPR004095">
    <property type="entry name" value="TGS"/>
</dbReference>
<evidence type="ECO:0000259" key="1">
    <source>
        <dbReference type="PROSITE" id="PS51880"/>
    </source>
</evidence>
<name>A0AAE5CCD8_9BACT</name>
<reference evidence="2 3" key="1">
    <citation type="submission" date="2020-01" db="EMBL/GenBank/DDBJ databases">
        <title>Genomes assembled from Gulf of Kutch pelagic sediment metagenomes.</title>
        <authorList>
            <person name="Chandrashekar M."/>
            <person name="Mahajan M.S."/>
            <person name="Dave K.J."/>
            <person name="Vatsa P."/>
            <person name="Nathani N.M."/>
        </authorList>
    </citation>
    <scope>NUCLEOTIDE SEQUENCE [LARGE SCALE GENOMIC DNA]</scope>
    <source>
        <strain evidence="2">KS3-K002</strain>
    </source>
</reference>